<dbReference type="Gene3D" id="2.60.120.200">
    <property type="match status" value="3"/>
</dbReference>
<keyword evidence="1 4" id="KW-0732">Signal</keyword>
<name>A0ABY8K674_9ACTN</name>
<dbReference type="Pfam" id="PF13385">
    <property type="entry name" value="Laminin_G_3"/>
    <property type="match status" value="3"/>
</dbReference>
<dbReference type="EMBL" id="CP121682">
    <property type="protein sequence ID" value="WGD42944.1"/>
    <property type="molecule type" value="Genomic_DNA"/>
</dbReference>
<evidence type="ECO:0000313" key="7">
    <source>
        <dbReference type="Proteomes" id="UP001216440"/>
    </source>
</evidence>
<evidence type="ECO:0000313" key="6">
    <source>
        <dbReference type="EMBL" id="WGD42944.1"/>
    </source>
</evidence>
<feature type="domain" description="LamG-like jellyroll fold" evidence="5">
    <location>
        <begin position="1019"/>
        <end position="1162"/>
    </location>
</feature>
<evidence type="ECO:0000256" key="3">
    <source>
        <dbReference type="SAM" id="MobiDB-lite"/>
    </source>
</evidence>
<feature type="compositionally biased region" description="Low complexity" evidence="3">
    <location>
        <begin position="264"/>
        <end position="283"/>
    </location>
</feature>
<organism evidence="6 7">
    <name type="scientific">Streptomyces cathayae</name>
    <dbReference type="NCBI Taxonomy" id="3031124"/>
    <lineage>
        <taxon>Bacteria</taxon>
        <taxon>Bacillati</taxon>
        <taxon>Actinomycetota</taxon>
        <taxon>Actinomycetes</taxon>
        <taxon>Kitasatosporales</taxon>
        <taxon>Streptomycetaceae</taxon>
        <taxon>Streptomyces</taxon>
    </lineage>
</organism>
<dbReference type="SMART" id="SM00560">
    <property type="entry name" value="LamGL"/>
    <property type="match status" value="3"/>
</dbReference>
<dbReference type="PANTHER" id="PTHR46943:SF1">
    <property type="entry name" value="PENTRAXIN-RELATED PROTEIN PTX3"/>
    <property type="match status" value="1"/>
</dbReference>
<evidence type="ECO:0000256" key="4">
    <source>
        <dbReference type="SAM" id="SignalP"/>
    </source>
</evidence>
<sequence>MWNRSRFAGKAVGALLGVALAVGSVPATATPAVAGVLAAPTNEEEPAGDTGGLTEAEAFAKAKRSGEPVEVASLRGESSEVYATPGGDLEAREYLRPVWTRAAGGWKRVDTELTATDEGTVAPKASTVGMEFSGGGETPLVRMRRAGRELSLSWPAPLPAPELSGPVATYRSVLPDVDLRMTAQEDGFTQLLVVKTAEAAASPELAELRLGLDARGLSVRETDEGGLQALDEGAKGAVFEAPKPVMWDSSTGGSPEGAAESRTAAADGTAGPKAAPAGAEPGAGESGKLAPVGVEVSAGQDELVLTPDADVLKGADTAYPVYIDPQWHSPRATAWTMASKYWANSPQWKFNGDSDAGMGYCNWYYCNPNDTKRLFYRISTSKFAGKSILSAEFVVRNTWSASCDARSVELWQTKDISSSTTWNSQNASGFWIKELASKSFAHGYSGCAAKDAEFNVKSAVQSAANSKSATMTFGLRAASETDAYGWKRFSDKAHLRVQYNRPPAQVKMSQLIMEYGGTCKKPAAAPRVRTLGTIRADNVTDPDGDPVAVQFEAKWDTGDGKGLIARWKPKLTSFKASGKSFSISLPTSVPQNKQINWYVRSYDGAQYSPWSHAGDPTACYFVYDTKVPKAPSITSGEYPASDPEDPDDPWFDGVGQYGSFALKAADSDVTKYWYGINGDPTSKNTITTAAGAAKTMRMLPAKAGLNFVTAQAFDQAGNGSEIRTYQFRVKSGQPERAMWQMDEDAGANQAVGSAPERTLALHGGATPGAPGAKGTAVSFDGVDDYAVSDIPTVDTSTGFSVSAWAKLSKMPDQAAIVAAQPGNYAPGFELYYSKGYDRWVFNQYQADATGAGIVRAMAPSPGGVEAGKWTHLVGTYSLTDKQLKLYVNGELVGTTAYSTPWNARRGLQIGAGFYDGNRLASFFPGAIDEVQVFDKPLSVNEVTRLHGKESLTAGRSARAVFPLDESADATQLTGKAEVPSATLTGGVTFGQAGVAGKALTLNGVDGYATTKRPLLNNQRSFAVSAWAKLPKTKPNHAAIIVTQTSTHKPGLELYYSAAYDRWAVNQYSADTPDATPVRAMQAEGKTAHGDTWTHLVGVHDTVANKLTLYVNGVEAGSTTLQANWYAGGAVQIGAGSYSGNLGSFFPGTIDDVRMFDRPVSAEEVQQMFRQRPLVESRWMFEETAGTGPVTTPNAVSGGSALTLNGGAKKSDFSFIDFGGLELDGVRGYAATTSVPVDTSASYTVTAWAQAAALPQNGVALVSAEGSAQSAFTVRFVPDTANPEGLGHWELALPDKDGTDATVVRVANSEFYDARDWNHLAVVYDGFAKQASLYVNGTLQEIFCGEDDGEDCGDRSSWAENTLAFKATKSFQVGRAKTDGAWGEYFPGLVDDVWAFQGALTDEQIGKLAASWFDVPTEVPGVG</sequence>
<dbReference type="InterPro" id="IPR013320">
    <property type="entry name" value="ConA-like_dom_sf"/>
</dbReference>
<keyword evidence="7" id="KW-1185">Reference proteome</keyword>
<dbReference type="PANTHER" id="PTHR46943">
    <property type="entry name" value="PENTRAXIN-RELATED PROTEIN PTX3"/>
    <property type="match status" value="1"/>
</dbReference>
<evidence type="ECO:0000259" key="5">
    <source>
        <dbReference type="SMART" id="SM00560"/>
    </source>
</evidence>
<dbReference type="NCBIfam" id="NF033679">
    <property type="entry name" value="DNRLRE_dom"/>
    <property type="match status" value="1"/>
</dbReference>
<feature type="signal peptide" evidence="4">
    <location>
        <begin position="1"/>
        <end position="29"/>
    </location>
</feature>
<protein>
    <submittedName>
        <fullName evidence="6">DNRLRE domain-containing protein</fullName>
    </submittedName>
</protein>
<feature type="domain" description="LamG-like jellyroll fold" evidence="5">
    <location>
        <begin position="1240"/>
        <end position="1402"/>
    </location>
</feature>
<dbReference type="InterPro" id="IPR006558">
    <property type="entry name" value="LamG-like"/>
</dbReference>
<feature type="chain" id="PRO_5045701671" evidence="4">
    <location>
        <begin position="30"/>
        <end position="1422"/>
    </location>
</feature>
<reference evidence="6 7" key="1">
    <citation type="submission" date="2023-03" db="EMBL/GenBank/DDBJ databases">
        <authorList>
            <person name="Mo P."/>
        </authorList>
    </citation>
    <scope>NUCLEOTIDE SEQUENCE [LARGE SCALE GENOMIC DNA]</scope>
    <source>
        <strain evidence="6 7">HUAS 5</strain>
    </source>
</reference>
<evidence type="ECO:0000256" key="2">
    <source>
        <dbReference type="ARBA" id="ARBA00023157"/>
    </source>
</evidence>
<proteinExistence type="predicted"/>
<dbReference type="SUPFAM" id="SSF49899">
    <property type="entry name" value="Concanavalin A-like lectins/glucanases"/>
    <property type="match status" value="3"/>
</dbReference>
<accession>A0ABY8K674</accession>
<dbReference type="RefSeq" id="WP_279335998.1">
    <property type="nucleotide sequence ID" value="NZ_CP121682.1"/>
</dbReference>
<evidence type="ECO:0000256" key="1">
    <source>
        <dbReference type="ARBA" id="ARBA00022729"/>
    </source>
</evidence>
<dbReference type="Proteomes" id="UP001216440">
    <property type="component" value="Chromosome"/>
</dbReference>
<feature type="domain" description="LamG-like jellyroll fold" evidence="5">
    <location>
        <begin position="797"/>
        <end position="940"/>
    </location>
</feature>
<keyword evidence="2" id="KW-1015">Disulfide bond</keyword>
<dbReference type="InterPro" id="IPR042837">
    <property type="entry name" value="PTX3"/>
</dbReference>
<gene>
    <name evidence="6" type="ORF">PYS65_23935</name>
</gene>
<feature type="region of interest" description="Disordered" evidence="3">
    <location>
        <begin position="244"/>
        <end position="287"/>
    </location>
</feature>